<feature type="compositionally biased region" description="Basic and acidic residues" evidence="1">
    <location>
        <begin position="415"/>
        <end position="438"/>
    </location>
</feature>
<accession>A0AAD4QGY9</accession>
<dbReference type="InterPro" id="IPR019341">
    <property type="entry name" value="Alpha/Gamma-adaptin-bd_p34"/>
</dbReference>
<feature type="region of interest" description="Disordered" evidence="1">
    <location>
        <begin position="269"/>
        <end position="321"/>
    </location>
</feature>
<dbReference type="EMBL" id="JAKELL010000005">
    <property type="protein sequence ID" value="KAH8998645.1"/>
    <property type="molecule type" value="Genomic_DNA"/>
</dbReference>
<feature type="compositionally biased region" description="Basic and acidic residues" evidence="1">
    <location>
        <begin position="142"/>
        <end position="155"/>
    </location>
</feature>
<name>A0AAD4QGY9_9AGAM</name>
<dbReference type="PANTHER" id="PTHR14659:SF1">
    <property type="entry name" value="ALPHA- AND GAMMA-ADAPTIN-BINDING PROTEIN P34"/>
    <property type="match status" value="1"/>
</dbReference>
<gene>
    <name evidence="2" type="ORF">EDB92DRAFT_1836349</name>
</gene>
<proteinExistence type="predicted"/>
<protein>
    <submittedName>
        <fullName evidence="2">Uncharacterized protein</fullName>
    </submittedName>
</protein>
<feature type="compositionally biased region" description="Acidic residues" evidence="1">
    <location>
        <begin position="156"/>
        <end position="170"/>
    </location>
</feature>
<feature type="compositionally biased region" description="Gly residues" evidence="1">
    <location>
        <begin position="308"/>
        <end position="319"/>
    </location>
</feature>
<feature type="region of interest" description="Disordered" evidence="1">
    <location>
        <begin position="415"/>
        <end position="440"/>
    </location>
</feature>
<dbReference type="Proteomes" id="UP001201163">
    <property type="component" value="Unassembled WGS sequence"/>
</dbReference>
<evidence type="ECO:0000256" key="1">
    <source>
        <dbReference type="SAM" id="MobiDB-lite"/>
    </source>
</evidence>
<keyword evidence="3" id="KW-1185">Reference proteome</keyword>
<evidence type="ECO:0000313" key="3">
    <source>
        <dbReference type="Proteomes" id="UP001201163"/>
    </source>
</evidence>
<organism evidence="2 3">
    <name type="scientific">Lactarius akahatsu</name>
    <dbReference type="NCBI Taxonomy" id="416441"/>
    <lineage>
        <taxon>Eukaryota</taxon>
        <taxon>Fungi</taxon>
        <taxon>Dikarya</taxon>
        <taxon>Basidiomycota</taxon>
        <taxon>Agaricomycotina</taxon>
        <taxon>Agaricomycetes</taxon>
        <taxon>Russulales</taxon>
        <taxon>Russulaceae</taxon>
        <taxon>Lactarius</taxon>
    </lineage>
</organism>
<dbReference type="AlphaFoldDB" id="A0AAD4QGY9"/>
<feature type="region of interest" description="Disordered" evidence="1">
    <location>
        <begin position="113"/>
        <end position="132"/>
    </location>
</feature>
<feature type="region of interest" description="Disordered" evidence="1">
    <location>
        <begin position="142"/>
        <end position="175"/>
    </location>
</feature>
<dbReference type="PANTHER" id="PTHR14659">
    <property type="entry name" value="ALPHA- AND GAMMA-ADAPTIN-BINDING PROTEIN P34"/>
    <property type="match status" value="1"/>
</dbReference>
<reference evidence="2" key="1">
    <citation type="submission" date="2022-01" db="EMBL/GenBank/DDBJ databases">
        <title>Comparative genomics reveals a dynamic genome evolution in the ectomycorrhizal milk-cap (Lactarius) mushrooms.</title>
        <authorList>
            <consortium name="DOE Joint Genome Institute"/>
            <person name="Lebreton A."/>
            <person name="Tang N."/>
            <person name="Kuo A."/>
            <person name="LaButti K."/>
            <person name="Drula E."/>
            <person name="Barry K."/>
            <person name="Clum A."/>
            <person name="Lipzen A."/>
            <person name="Mousain D."/>
            <person name="Ng V."/>
            <person name="Wang R."/>
            <person name="Wang X."/>
            <person name="Dai Y."/>
            <person name="Henrissat B."/>
            <person name="Grigoriev I.V."/>
            <person name="Guerin-Laguette A."/>
            <person name="Yu F."/>
            <person name="Martin F.M."/>
        </authorList>
    </citation>
    <scope>NUCLEOTIDE SEQUENCE</scope>
    <source>
        <strain evidence="2">QP</strain>
    </source>
</reference>
<comment type="caution">
    <text evidence="2">The sequence shown here is derived from an EMBL/GenBank/DDBJ whole genome shotgun (WGS) entry which is preliminary data.</text>
</comment>
<sequence>MTEDRESQILVVSATLDQAKAAVKLIKLFIDDNSADLPTSNVDIPWTIKNKYYSAEVHFHLVEYVYWDLQLARRVPAIIFVWTRGQPYAEQVFGLHKALTRFEPEVALAIALGSGPPHHDDPPEGPDSYLADHGFEYIDGERTRHLKSDDVRPDTDTDTADGEGEGDEDPVPGLPRVIDALSTIMWPSMVRRGRDDGGHARKGPAVPFDFDVLHTEEGGEEEETLAALMAASAADSGAPLTRATRMQREMATLERWLIENEEMHEAELGEPISSSPTGIDDDDAPRVPAVRATSGDPWLSHDGSTTQRGGGGGGGGGTPGFDDDFSAFVSAPAVSVSPAVATAGYAYATASASEFTLAATRAHGFSTPPPPPRCSCPHTTGGSYRSLRSGTSGLPSDVDDLAGYEALDDRSSFFSPEHEFADPDADPRTPVGRGERVGLTDGRAPFDLADILASLQTMREDVAGIEDEAQRKAATARFASEFVFQRMGVDGGEGEGTKG</sequence>
<dbReference type="Gene3D" id="3.40.50.11960">
    <property type="match status" value="1"/>
</dbReference>
<evidence type="ECO:0000313" key="2">
    <source>
        <dbReference type="EMBL" id="KAH8998645.1"/>
    </source>
</evidence>